<feature type="compositionally biased region" description="Polar residues" evidence="1">
    <location>
        <begin position="36"/>
        <end position="49"/>
    </location>
</feature>
<reference evidence="2 3" key="1">
    <citation type="submission" date="2023-08" db="EMBL/GenBank/DDBJ databases">
        <title>Black Yeasts Isolated from many extreme environments.</title>
        <authorList>
            <person name="Coleine C."/>
            <person name="Stajich J.E."/>
            <person name="Selbmann L."/>
        </authorList>
    </citation>
    <scope>NUCLEOTIDE SEQUENCE [LARGE SCALE GENOMIC DNA]</scope>
    <source>
        <strain evidence="2 3">CCFEE 5792</strain>
    </source>
</reference>
<evidence type="ECO:0000313" key="2">
    <source>
        <dbReference type="EMBL" id="KAK5044609.1"/>
    </source>
</evidence>
<accession>A0AAV9MT71</accession>
<feature type="compositionally biased region" description="Basic and acidic residues" evidence="1">
    <location>
        <begin position="77"/>
        <end position="91"/>
    </location>
</feature>
<dbReference type="EMBL" id="JAVRRD010000046">
    <property type="protein sequence ID" value="KAK5044609.1"/>
    <property type="molecule type" value="Genomic_DNA"/>
</dbReference>
<keyword evidence="3" id="KW-1185">Reference proteome</keyword>
<protein>
    <submittedName>
        <fullName evidence="2">Uncharacterized protein</fullName>
    </submittedName>
</protein>
<evidence type="ECO:0000313" key="3">
    <source>
        <dbReference type="Proteomes" id="UP001358417"/>
    </source>
</evidence>
<dbReference type="RefSeq" id="XP_064700265.1">
    <property type="nucleotide sequence ID" value="XM_064854158.1"/>
</dbReference>
<gene>
    <name evidence="2" type="ORF">LTR84_010623</name>
</gene>
<sequence>MDGDHTAKTFDKGANAATKVQDLTEGVHEGAAQDSAAGQKTTGHGTSIFSKDGAIGKQFTADQGGIGGTAQKIGGPLDKDGAIGKHFKEDGAIGGAFQRQAERNEGH</sequence>
<comment type="caution">
    <text evidence="2">The sequence shown here is derived from an EMBL/GenBank/DDBJ whole genome shotgun (WGS) entry which is preliminary data.</text>
</comment>
<dbReference type="GeneID" id="89978779"/>
<feature type="region of interest" description="Disordered" evidence="1">
    <location>
        <begin position="1"/>
        <end position="107"/>
    </location>
</feature>
<evidence type="ECO:0000256" key="1">
    <source>
        <dbReference type="SAM" id="MobiDB-lite"/>
    </source>
</evidence>
<organism evidence="2 3">
    <name type="scientific">Exophiala bonariae</name>
    <dbReference type="NCBI Taxonomy" id="1690606"/>
    <lineage>
        <taxon>Eukaryota</taxon>
        <taxon>Fungi</taxon>
        <taxon>Dikarya</taxon>
        <taxon>Ascomycota</taxon>
        <taxon>Pezizomycotina</taxon>
        <taxon>Eurotiomycetes</taxon>
        <taxon>Chaetothyriomycetidae</taxon>
        <taxon>Chaetothyriales</taxon>
        <taxon>Herpotrichiellaceae</taxon>
        <taxon>Exophiala</taxon>
    </lineage>
</organism>
<dbReference type="Proteomes" id="UP001358417">
    <property type="component" value="Unassembled WGS sequence"/>
</dbReference>
<proteinExistence type="predicted"/>
<feature type="compositionally biased region" description="Basic and acidic residues" evidence="1">
    <location>
        <begin position="1"/>
        <end position="11"/>
    </location>
</feature>
<name>A0AAV9MT71_9EURO</name>
<dbReference type="AlphaFoldDB" id="A0AAV9MT71"/>